<evidence type="ECO:0000313" key="1">
    <source>
        <dbReference type="EMBL" id="GAA0908250.1"/>
    </source>
</evidence>
<protein>
    <submittedName>
        <fullName evidence="1">Uncharacterized protein</fullName>
    </submittedName>
</protein>
<name>A0ABN1NHU2_9PSEU</name>
<comment type="caution">
    <text evidence="1">The sequence shown here is derived from an EMBL/GenBank/DDBJ whole genome shotgun (WGS) entry which is preliminary data.</text>
</comment>
<accession>A0ABN1NHU2</accession>
<proteinExistence type="predicted"/>
<evidence type="ECO:0000313" key="2">
    <source>
        <dbReference type="Proteomes" id="UP001499967"/>
    </source>
</evidence>
<gene>
    <name evidence="1" type="ORF">GCM10009559_77370</name>
</gene>
<sequence>MHVRATALVDATTYVALRPPAVDTGSWTLVFDGGPRGGEIVLMFAQPDARRVLAALIEGLRAGDAR</sequence>
<organism evidence="1 2">
    <name type="scientific">Pseudonocardia zijingensis</name>
    <dbReference type="NCBI Taxonomy" id="153376"/>
    <lineage>
        <taxon>Bacteria</taxon>
        <taxon>Bacillati</taxon>
        <taxon>Actinomycetota</taxon>
        <taxon>Actinomycetes</taxon>
        <taxon>Pseudonocardiales</taxon>
        <taxon>Pseudonocardiaceae</taxon>
        <taxon>Pseudonocardia</taxon>
    </lineage>
</organism>
<reference evidence="1 2" key="1">
    <citation type="journal article" date="2019" name="Int. J. Syst. Evol. Microbiol.">
        <title>The Global Catalogue of Microorganisms (GCM) 10K type strain sequencing project: providing services to taxonomists for standard genome sequencing and annotation.</title>
        <authorList>
            <consortium name="The Broad Institute Genomics Platform"/>
            <consortium name="The Broad Institute Genome Sequencing Center for Infectious Disease"/>
            <person name="Wu L."/>
            <person name="Ma J."/>
        </authorList>
    </citation>
    <scope>NUCLEOTIDE SEQUENCE [LARGE SCALE GENOMIC DNA]</scope>
    <source>
        <strain evidence="1 2">JCM 11117</strain>
    </source>
</reference>
<keyword evidence="2" id="KW-1185">Reference proteome</keyword>
<dbReference type="Proteomes" id="UP001499967">
    <property type="component" value="Unassembled WGS sequence"/>
</dbReference>
<dbReference type="EMBL" id="BAAAHP010000323">
    <property type="protein sequence ID" value="GAA0908250.1"/>
    <property type="molecule type" value="Genomic_DNA"/>
</dbReference>
<dbReference type="RefSeq" id="WP_343946848.1">
    <property type="nucleotide sequence ID" value="NZ_BAAAHP010000323.1"/>
</dbReference>